<feature type="chain" id="PRO_5045225353" description="DUF2057 domain-containing protein" evidence="3">
    <location>
        <begin position="19"/>
        <end position="210"/>
    </location>
</feature>
<gene>
    <name evidence="4" type="ORF">BIY21_16440</name>
</gene>
<feature type="signal peptide" evidence="3">
    <location>
        <begin position="1"/>
        <end position="18"/>
    </location>
</feature>
<comment type="caution">
    <text evidence="4">The sequence shown here is derived from an EMBL/GenBank/DDBJ whole genome shotgun (WGS) entry which is preliminary data.</text>
</comment>
<dbReference type="Pfam" id="PF09829">
    <property type="entry name" value="DUF2057"/>
    <property type="match status" value="1"/>
</dbReference>
<evidence type="ECO:0000256" key="1">
    <source>
        <dbReference type="ARBA" id="ARBA00008490"/>
    </source>
</evidence>
<protein>
    <recommendedName>
        <fullName evidence="6">DUF2057 domain-containing protein</fullName>
    </recommendedName>
</protein>
<dbReference type="EMBL" id="MJMI01000114">
    <property type="protein sequence ID" value="OLQ88567.1"/>
    <property type="molecule type" value="Genomic_DNA"/>
</dbReference>
<name>A0ABX3FD69_9VIBR</name>
<evidence type="ECO:0008006" key="6">
    <source>
        <dbReference type="Google" id="ProtNLM"/>
    </source>
</evidence>
<evidence type="ECO:0000313" key="4">
    <source>
        <dbReference type="EMBL" id="OLQ88567.1"/>
    </source>
</evidence>
<evidence type="ECO:0000256" key="2">
    <source>
        <dbReference type="ARBA" id="ARBA00022729"/>
    </source>
</evidence>
<accession>A0ABX3FD69</accession>
<keyword evidence="5" id="KW-1185">Reference proteome</keyword>
<dbReference type="PANTHER" id="PTHR38108:SF1">
    <property type="entry name" value="UPF0319 PROTEIN YCCT"/>
    <property type="match status" value="1"/>
</dbReference>
<reference evidence="4 5" key="1">
    <citation type="submission" date="2016-09" db="EMBL/GenBank/DDBJ databases">
        <title>Genomic Taxonomy of the Vibrionaceae.</title>
        <authorList>
            <person name="Gonzalez-Castillo A."/>
            <person name="Gomez-Gil B."/>
            <person name="Enciso-Ibarra K."/>
        </authorList>
    </citation>
    <scope>NUCLEOTIDE SEQUENCE [LARGE SCALE GENOMIC DNA]</scope>
    <source>
        <strain evidence="4 5">CAIM 1731</strain>
    </source>
</reference>
<dbReference type="RefSeq" id="WP_075651137.1">
    <property type="nucleotide sequence ID" value="NZ_AP019657.1"/>
</dbReference>
<dbReference type="Proteomes" id="UP000186206">
    <property type="component" value="Unassembled WGS sequence"/>
</dbReference>
<dbReference type="PANTHER" id="PTHR38108">
    <property type="entry name" value="UPF0319 PROTEIN YCCT"/>
    <property type="match status" value="1"/>
</dbReference>
<organism evidence="4 5">
    <name type="scientific">Vibrio ponticus</name>
    <dbReference type="NCBI Taxonomy" id="265668"/>
    <lineage>
        <taxon>Bacteria</taxon>
        <taxon>Pseudomonadati</taxon>
        <taxon>Pseudomonadota</taxon>
        <taxon>Gammaproteobacteria</taxon>
        <taxon>Vibrionales</taxon>
        <taxon>Vibrionaceae</taxon>
        <taxon>Vibrio</taxon>
    </lineage>
</organism>
<comment type="similarity">
    <text evidence="1">Belongs to the UPF0319 family.</text>
</comment>
<keyword evidence="2 3" id="KW-0732">Signal</keyword>
<proteinExistence type="inferred from homology"/>
<evidence type="ECO:0000313" key="5">
    <source>
        <dbReference type="Proteomes" id="UP000186206"/>
    </source>
</evidence>
<evidence type="ECO:0000256" key="3">
    <source>
        <dbReference type="SAM" id="SignalP"/>
    </source>
</evidence>
<dbReference type="InterPro" id="IPR018635">
    <property type="entry name" value="UPF0319"/>
</dbReference>
<sequence length="210" mass="23430">MKKIIALSLALLSYPTFAEVTVNFAPEVEILAINGVDDISSGFGHEDTITLENGRNQLLVRVGTLIRRDAQKVKYKSQAMVLLFDAHDTTLDISAGKQIRTGIDGDEFNKNPSFLVTENGKPYEVKSDLLLGGALGFIRDYESELFTYNKREAPASTFIYDQAEKAKATSVQKVSKESLSPEQAMIMLKADFLRLDEAKRTDFIKWAIDQ</sequence>